<dbReference type="OrthoDB" id="1423478at2"/>
<reference evidence="2 3" key="1">
    <citation type="submission" date="2016-10" db="EMBL/GenBank/DDBJ databases">
        <authorList>
            <person name="de Groot N.N."/>
        </authorList>
    </citation>
    <scope>NUCLEOTIDE SEQUENCE [LARGE SCALE GENOMIC DNA]</scope>
    <source>
        <strain evidence="2 3">DSM 24956</strain>
    </source>
</reference>
<dbReference type="Proteomes" id="UP000199595">
    <property type="component" value="Unassembled WGS sequence"/>
</dbReference>
<evidence type="ECO:0000313" key="2">
    <source>
        <dbReference type="EMBL" id="SDW51083.1"/>
    </source>
</evidence>
<keyword evidence="3" id="KW-1185">Reference proteome</keyword>
<name>A0A1H2U4D8_9FLAO</name>
<keyword evidence="1" id="KW-0732">Signal</keyword>
<feature type="signal peptide" evidence="1">
    <location>
        <begin position="1"/>
        <end position="22"/>
    </location>
</feature>
<dbReference type="RefSeq" id="WP_090120094.1">
    <property type="nucleotide sequence ID" value="NZ_FNNJ01000001.1"/>
</dbReference>
<protein>
    <submittedName>
        <fullName evidence="2">Uncharacterized protein</fullName>
    </submittedName>
</protein>
<feature type="chain" id="PRO_5011730781" evidence="1">
    <location>
        <begin position="23"/>
        <end position="261"/>
    </location>
</feature>
<gene>
    <name evidence="2" type="ORF">SAMN05444411_101887</name>
</gene>
<dbReference type="AlphaFoldDB" id="A0A1H2U4D8"/>
<accession>A0A1H2U4D8</accession>
<sequence length="261" mass="31062">MRKIIVVLFVALFNLVCINAQEFTTHEYRYVAPKDMDDYINREVVYWSKFAESEMKKGNLTYWAVLKRVGGENQLNEPNILRINTFVDIDKEVDWKSITKLFPKMKFKDMDAREISSTTDKIFLRDLGNHIQGVDVVPERDFKYMRINYHNMKNTWWHLNFEAEKVKPFFKKAMDEGKTNVKGWGNSLILTPKSEEFKYKTFSYDIFSTLKDALGPNDFPDMDFPEDFYADWKENYVGERNVRIYKVIKFIDVNKAVKKKN</sequence>
<organism evidence="2 3">
    <name type="scientific">Lutibacter oricola</name>
    <dbReference type="NCBI Taxonomy" id="762486"/>
    <lineage>
        <taxon>Bacteria</taxon>
        <taxon>Pseudomonadati</taxon>
        <taxon>Bacteroidota</taxon>
        <taxon>Flavobacteriia</taxon>
        <taxon>Flavobacteriales</taxon>
        <taxon>Flavobacteriaceae</taxon>
        <taxon>Lutibacter</taxon>
    </lineage>
</organism>
<evidence type="ECO:0000256" key="1">
    <source>
        <dbReference type="SAM" id="SignalP"/>
    </source>
</evidence>
<dbReference type="EMBL" id="FNNJ01000001">
    <property type="protein sequence ID" value="SDW51083.1"/>
    <property type="molecule type" value="Genomic_DNA"/>
</dbReference>
<proteinExistence type="predicted"/>
<evidence type="ECO:0000313" key="3">
    <source>
        <dbReference type="Proteomes" id="UP000199595"/>
    </source>
</evidence>